<reference evidence="2 3" key="1">
    <citation type="journal article" date="2017" name="BMC Genomics">
        <title>Chromosome level assembly and secondary metabolite potential of the parasitic fungus Cordyceps militaris.</title>
        <authorList>
            <person name="Kramer G.J."/>
            <person name="Nodwell J.R."/>
        </authorList>
    </citation>
    <scope>NUCLEOTIDE SEQUENCE [LARGE SCALE GENOMIC DNA]</scope>
    <source>
        <strain evidence="2 3">ATCC 34164</strain>
    </source>
</reference>
<evidence type="ECO:0000256" key="1">
    <source>
        <dbReference type="SAM" id="MobiDB-lite"/>
    </source>
</evidence>
<dbReference type="Proteomes" id="UP000323067">
    <property type="component" value="Chromosome v"/>
</dbReference>
<gene>
    <name evidence="2" type="ORF">A9K55_003964</name>
</gene>
<feature type="region of interest" description="Disordered" evidence="1">
    <location>
        <begin position="43"/>
        <end position="70"/>
    </location>
</feature>
<dbReference type="AlphaFoldDB" id="A0A2H4SL31"/>
<dbReference type="VEuPathDB" id="FungiDB:A9K55_003964"/>
<evidence type="ECO:0000313" key="3">
    <source>
        <dbReference type="Proteomes" id="UP000323067"/>
    </source>
</evidence>
<organism evidence="2 3">
    <name type="scientific">Cordyceps militaris</name>
    <name type="common">Caterpillar fungus</name>
    <name type="synonym">Clavaria militaris</name>
    <dbReference type="NCBI Taxonomy" id="73501"/>
    <lineage>
        <taxon>Eukaryota</taxon>
        <taxon>Fungi</taxon>
        <taxon>Dikarya</taxon>
        <taxon>Ascomycota</taxon>
        <taxon>Pezizomycotina</taxon>
        <taxon>Sordariomycetes</taxon>
        <taxon>Hypocreomycetidae</taxon>
        <taxon>Hypocreales</taxon>
        <taxon>Cordycipitaceae</taxon>
        <taxon>Cordyceps</taxon>
    </lineage>
</organism>
<dbReference type="EMBL" id="CP023325">
    <property type="protein sequence ID" value="ATY63818.1"/>
    <property type="molecule type" value="Genomic_DNA"/>
</dbReference>
<sequence>MGNRASFSLGGGDFDRCPLHTRGSWSEQQHIGVLRQVLCEGGGRGRLESSTVEEEDKLSGRSAKISSRKTPRTALLPKRQLLPSMGGGRGPNPPVCPRYRSVLKIGMEIYPVIDRGLVSKVAVIGAVKAMLCVGTWPEFHYRRF</sequence>
<name>A0A2H4SL31_CORMI</name>
<proteinExistence type="predicted"/>
<evidence type="ECO:0000313" key="2">
    <source>
        <dbReference type="EMBL" id="ATY63818.1"/>
    </source>
</evidence>
<protein>
    <submittedName>
        <fullName evidence="2">Uncharacterized protein</fullName>
    </submittedName>
</protein>
<dbReference type="VEuPathDB" id="FungiDB:CCM_04851"/>
<accession>A0A2H4SL31</accession>